<dbReference type="Proteomes" id="UP001596513">
    <property type="component" value="Unassembled WGS sequence"/>
</dbReference>
<reference evidence="3" key="1">
    <citation type="journal article" date="2019" name="Int. J. Syst. Evol. Microbiol.">
        <title>The Global Catalogue of Microorganisms (GCM) 10K type strain sequencing project: providing services to taxonomists for standard genome sequencing and annotation.</title>
        <authorList>
            <consortium name="The Broad Institute Genomics Platform"/>
            <consortium name="The Broad Institute Genome Sequencing Center for Infectious Disease"/>
            <person name="Wu L."/>
            <person name="Ma J."/>
        </authorList>
    </citation>
    <scope>NUCLEOTIDE SEQUENCE [LARGE SCALE GENOMIC DNA]</scope>
    <source>
        <strain evidence="3">JCM 19635</strain>
    </source>
</reference>
<accession>A0ABW2U571</accession>
<dbReference type="RefSeq" id="WP_380205997.1">
    <property type="nucleotide sequence ID" value="NZ_JBHTEK010000001.1"/>
</dbReference>
<name>A0ABW2U571_9BACT</name>
<evidence type="ECO:0000313" key="3">
    <source>
        <dbReference type="Proteomes" id="UP001596513"/>
    </source>
</evidence>
<comment type="caution">
    <text evidence="2">The sequence shown here is derived from an EMBL/GenBank/DDBJ whole genome shotgun (WGS) entry which is preliminary data.</text>
</comment>
<evidence type="ECO:0000313" key="2">
    <source>
        <dbReference type="EMBL" id="MFC7668052.1"/>
    </source>
</evidence>
<sequence>MRYFRKYTGTTPEAFRQQR</sequence>
<gene>
    <name evidence="2" type="ORF">ACFQT0_12140</name>
</gene>
<evidence type="ECO:0000259" key="1">
    <source>
        <dbReference type="PROSITE" id="PS01124"/>
    </source>
</evidence>
<dbReference type="PROSITE" id="PS01124">
    <property type="entry name" value="HTH_ARAC_FAMILY_2"/>
    <property type="match status" value="1"/>
</dbReference>
<dbReference type="InterPro" id="IPR018060">
    <property type="entry name" value="HTH_AraC"/>
</dbReference>
<feature type="domain" description="HTH araC/xylS-type" evidence="1">
    <location>
        <begin position="1"/>
        <end position="18"/>
    </location>
</feature>
<organism evidence="2 3">
    <name type="scientific">Hymenobacter humi</name>
    <dbReference type="NCBI Taxonomy" id="1411620"/>
    <lineage>
        <taxon>Bacteria</taxon>
        <taxon>Pseudomonadati</taxon>
        <taxon>Bacteroidota</taxon>
        <taxon>Cytophagia</taxon>
        <taxon>Cytophagales</taxon>
        <taxon>Hymenobacteraceae</taxon>
        <taxon>Hymenobacter</taxon>
    </lineage>
</organism>
<keyword evidence="3" id="KW-1185">Reference proteome</keyword>
<dbReference type="EMBL" id="JBHTEK010000001">
    <property type="protein sequence ID" value="MFC7668052.1"/>
    <property type="molecule type" value="Genomic_DNA"/>
</dbReference>
<proteinExistence type="predicted"/>
<protein>
    <recommendedName>
        <fullName evidence="1">HTH araC/xylS-type domain-containing protein</fullName>
    </recommendedName>
</protein>